<sequence length="46" mass="5276">MRGSNKKGLLNHILKLEKLFAGQMIQKQSTQVQNNDTRKSCYIKLA</sequence>
<evidence type="ECO:0000313" key="1">
    <source>
        <dbReference type="EMBL" id="JAH46543.1"/>
    </source>
</evidence>
<proteinExistence type="predicted"/>
<organism evidence="1">
    <name type="scientific">Anguilla anguilla</name>
    <name type="common">European freshwater eel</name>
    <name type="synonym">Muraena anguilla</name>
    <dbReference type="NCBI Taxonomy" id="7936"/>
    <lineage>
        <taxon>Eukaryota</taxon>
        <taxon>Metazoa</taxon>
        <taxon>Chordata</taxon>
        <taxon>Craniata</taxon>
        <taxon>Vertebrata</taxon>
        <taxon>Euteleostomi</taxon>
        <taxon>Actinopterygii</taxon>
        <taxon>Neopterygii</taxon>
        <taxon>Teleostei</taxon>
        <taxon>Anguilliformes</taxon>
        <taxon>Anguillidae</taxon>
        <taxon>Anguilla</taxon>
    </lineage>
</organism>
<name>A0A0E9T1E6_ANGAN</name>
<dbReference type="AlphaFoldDB" id="A0A0E9T1E6"/>
<dbReference type="EMBL" id="GBXM01062034">
    <property type="protein sequence ID" value="JAH46543.1"/>
    <property type="molecule type" value="Transcribed_RNA"/>
</dbReference>
<reference evidence="1" key="1">
    <citation type="submission" date="2014-11" db="EMBL/GenBank/DDBJ databases">
        <authorList>
            <person name="Amaro Gonzalez C."/>
        </authorList>
    </citation>
    <scope>NUCLEOTIDE SEQUENCE</scope>
</reference>
<protein>
    <submittedName>
        <fullName evidence="1">Uncharacterized protein</fullName>
    </submittedName>
</protein>
<accession>A0A0E9T1E6</accession>
<reference evidence="1" key="2">
    <citation type="journal article" date="2015" name="Fish Shellfish Immunol.">
        <title>Early steps in the European eel (Anguilla anguilla)-Vibrio vulnificus interaction in the gills: Role of the RtxA13 toxin.</title>
        <authorList>
            <person name="Callol A."/>
            <person name="Pajuelo D."/>
            <person name="Ebbesson L."/>
            <person name="Teles M."/>
            <person name="MacKenzie S."/>
            <person name="Amaro C."/>
        </authorList>
    </citation>
    <scope>NUCLEOTIDE SEQUENCE</scope>
</reference>